<evidence type="ECO:0000313" key="2">
    <source>
        <dbReference type="EMBL" id="RMJ01655.1"/>
    </source>
</evidence>
<gene>
    <name evidence="2" type="ORF">CDV36_015652</name>
</gene>
<dbReference type="Proteomes" id="UP000277212">
    <property type="component" value="Unassembled WGS sequence"/>
</dbReference>
<keyword evidence="3" id="KW-1185">Reference proteome</keyword>
<comment type="caution">
    <text evidence="2">The sequence shown here is derived from an EMBL/GenBank/DDBJ whole genome shotgun (WGS) entry which is preliminary data.</text>
</comment>
<feature type="compositionally biased region" description="Polar residues" evidence="1">
    <location>
        <begin position="21"/>
        <end position="33"/>
    </location>
</feature>
<organism evidence="2 3">
    <name type="scientific">Fusarium kuroshium</name>
    <dbReference type="NCBI Taxonomy" id="2010991"/>
    <lineage>
        <taxon>Eukaryota</taxon>
        <taxon>Fungi</taxon>
        <taxon>Dikarya</taxon>
        <taxon>Ascomycota</taxon>
        <taxon>Pezizomycotina</taxon>
        <taxon>Sordariomycetes</taxon>
        <taxon>Hypocreomycetidae</taxon>
        <taxon>Hypocreales</taxon>
        <taxon>Nectriaceae</taxon>
        <taxon>Fusarium</taxon>
        <taxon>Fusarium solani species complex</taxon>
    </lineage>
</organism>
<sequence>MKFQKIKTNAQDLAQECKEATGSSPSLPTWTTHNDGDDVSPDNRTIAIVVDLSQTKEGAVKIFSKPDDHYEGAVLMTDRGHLVLVPWAENWTYFCVGTPRVAQLKAAELE</sequence>
<evidence type="ECO:0000256" key="1">
    <source>
        <dbReference type="SAM" id="MobiDB-lite"/>
    </source>
</evidence>
<feature type="region of interest" description="Disordered" evidence="1">
    <location>
        <begin position="14"/>
        <end position="38"/>
    </location>
</feature>
<name>A0A3M2R977_9HYPO</name>
<dbReference type="OrthoDB" id="5228066at2759"/>
<accession>A0A3M2R977</accession>
<protein>
    <submittedName>
        <fullName evidence="2">Uncharacterized protein</fullName>
    </submittedName>
</protein>
<evidence type="ECO:0000313" key="3">
    <source>
        <dbReference type="Proteomes" id="UP000277212"/>
    </source>
</evidence>
<dbReference type="EMBL" id="NKUJ01000625">
    <property type="protein sequence ID" value="RMJ01655.1"/>
    <property type="molecule type" value="Genomic_DNA"/>
</dbReference>
<reference evidence="2 3" key="1">
    <citation type="submission" date="2017-06" db="EMBL/GenBank/DDBJ databases">
        <title>Comparative genomic analysis of Ambrosia Fusariam Clade fungi.</title>
        <authorList>
            <person name="Stajich J.E."/>
            <person name="Carrillo J."/>
            <person name="Kijimoto T."/>
            <person name="Eskalen A."/>
            <person name="O'Donnell K."/>
            <person name="Kasson M."/>
        </authorList>
    </citation>
    <scope>NUCLEOTIDE SEQUENCE [LARGE SCALE GENOMIC DNA]</scope>
    <source>
        <strain evidence="2">UCR3666</strain>
    </source>
</reference>
<proteinExistence type="predicted"/>
<dbReference type="AlphaFoldDB" id="A0A3M2R977"/>